<dbReference type="KEGG" id="adg:Adeg_1976"/>
<evidence type="ECO:0000313" key="2">
    <source>
        <dbReference type="EMBL" id="ACX53055.1"/>
    </source>
</evidence>
<dbReference type="STRING" id="429009.Adeg_1976"/>
<dbReference type="PANTHER" id="PTHR32329">
    <property type="entry name" value="BIFUNCTIONAL PROTEIN [INCLUDES 2-HYDROXYACYL-COA DEHYDRATASE (N-TER) AND ITS ACTIVATOR DOMAIN (C_TERM)-RELATED"/>
    <property type="match status" value="1"/>
</dbReference>
<dbReference type="eggNOG" id="COG3581">
    <property type="taxonomic scope" value="Bacteria"/>
</dbReference>
<reference evidence="2 3" key="1">
    <citation type="submission" date="2009-10" db="EMBL/GenBank/DDBJ databases">
        <title>Complete sequence of chromosome of Ammonifex degensii KC4.</title>
        <authorList>
            <consortium name="US DOE Joint Genome Institute"/>
            <person name="Kerfeld C."/>
            <person name="Goodner B."/>
            <person name="Huber H."/>
            <person name="Stetter K."/>
            <person name="Lucas S."/>
            <person name="Copeland A."/>
            <person name="Lapidus A."/>
            <person name="Glavina del Rio T."/>
            <person name="Dalin E."/>
            <person name="Tice H."/>
            <person name="Bruce D."/>
            <person name="Goodwin L."/>
            <person name="Pitluck S."/>
            <person name="Saunders E."/>
            <person name="Brettin T."/>
            <person name="Detter J.C."/>
            <person name="Han C."/>
            <person name="Larimer F."/>
            <person name="Land M."/>
            <person name="Hauser L."/>
            <person name="Kyrpides N."/>
            <person name="Ovchinnikova G."/>
            <person name="Richardson P."/>
        </authorList>
    </citation>
    <scope>NUCLEOTIDE SEQUENCE [LARGE SCALE GENOMIC DNA]</scope>
    <source>
        <strain evidence="3">DSM 10501 / KC4</strain>
    </source>
</reference>
<gene>
    <name evidence="2" type="ordered locus">Adeg_1976</name>
</gene>
<sequence length="747" mass="84037">MTLVIDFVKLMEDVCLTSNVGMLNSEGLSMLTVGFPRAMSYYYLYPFFRTFVESLGGKLVVSPPTTKATLNKMEFCPTDEPCVAVKLLFAHAKELLDAGLDYLLIPSLVSVEPENFCCPKFIGAPYMVHNALRNGGRVFIPYIDLYHGDTRWQESFVALARELGVESREQALQALKHALKVQAAFEEALARFKLTYAEAYELFDQGKLWSLSPSPQKGAESTIGVVGHPYVLYDAVSLGLVPKVKEYGRVITPEMIPFAVAREEMKDIAEGERLWSFEAHLLGAALHLLRHRLVDRLILVSSFECGPESIVESFIEEEAQRQGIPFLLLTVDEHTGEAGLVTRIEAFMDIAPLKSAAADPFPATTRRLSTPVPGPQPKTMKVGFPSMGHLDLAIRAALKECGIECLPTPRASKEILELGKELSPEFVCLPFVITLGQMRYLLDRGATHILMVGGKGKCRLGWYAQIQEKLLRKLGYDFEMIIIDSPVPFATRWGKFREAIKKATGNASWWRVIRALYNGYHRIAAIDRAEKEVHRLRAFERDPGTADKLFKKFVREVERAPSSQVVRELLEDFLDTARQIPVEDTDPVRVRIVGEIWVVLEQYVNLELERMLGRSTDPRVWVDREISVTNWFHQHIFPTKEALRRREEIKKAAEPYLGIEVGGHGHVSIGLTVLAKQEGIDGIIHLMPFTCMPEIVAQNILVRLSEKLDLPILTLIITDQTGEAGIETRVEAFLDVLKERKLIKGRG</sequence>
<name>C9R9S6_AMMDK</name>
<dbReference type="InterPro" id="IPR018709">
    <property type="entry name" value="CoA_activase_DUF2229"/>
</dbReference>
<dbReference type="EMBL" id="CP001785">
    <property type="protein sequence ID" value="ACX53055.1"/>
    <property type="molecule type" value="Genomic_DNA"/>
</dbReference>
<dbReference type="eggNOG" id="COG3580">
    <property type="taxonomic scope" value="Bacteria"/>
</dbReference>
<evidence type="ECO:0000313" key="3">
    <source>
        <dbReference type="Proteomes" id="UP000002620"/>
    </source>
</evidence>
<feature type="domain" description="DUF2229" evidence="1">
    <location>
        <begin position="32"/>
        <end position="256"/>
    </location>
</feature>
<dbReference type="HOGENOM" id="CLU_345398_0_0_9"/>
<organism evidence="2 3">
    <name type="scientific">Ammonifex degensii (strain DSM 10501 / KC4)</name>
    <dbReference type="NCBI Taxonomy" id="429009"/>
    <lineage>
        <taxon>Bacteria</taxon>
        <taxon>Bacillati</taxon>
        <taxon>Bacillota</taxon>
        <taxon>Clostridia</taxon>
        <taxon>Thermoanaerobacterales</taxon>
        <taxon>Thermoanaerobacteraceae</taxon>
        <taxon>Ammonifex</taxon>
    </lineage>
</organism>
<accession>C9R9S6</accession>
<protein>
    <recommendedName>
        <fullName evidence="1">DUF2229 domain-containing protein</fullName>
    </recommendedName>
</protein>
<keyword evidence="3" id="KW-1185">Reference proteome</keyword>
<dbReference type="Proteomes" id="UP000002620">
    <property type="component" value="Chromosome"/>
</dbReference>
<evidence type="ECO:0000259" key="1">
    <source>
        <dbReference type="Pfam" id="PF09989"/>
    </source>
</evidence>
<dbReference type="Pfam" id="PF09989">
    <property type="entry name" value="DUF2229"/>
    <property type="match status" value="1"/>
</dbReference>
<dbReference type="AlphaFoldDB" id="C9R9S6"/>
<dbReference type="PANTHER" id="PTHR32329:SF2">
    <property type="entry name" value="BIFUNCTIONAL PROTEIN [INCLUDES 2-HYDROXYACYL-COA DEHYDRATASE (N-TER) AND ITS ACTIVATOR DOMAIN (C_TERM)"/>
    <property type="match status" value="1"/>
</dbReference>
<dbReference type="InterPro" id="IPR051805">
    <property type="entry name" value="Dehydratase_Activator_Redct"/>
</dbReference>
<dbReference type="Gene3D" id="3.40.50.11900">
    <property type="match status" value="2"/>
</dbReference>
<proteinExistence type="predicted"/>